<reference evidence="7 8" key="1">
    <citation type="submission" date="2019-04" db="EMBL/GenBank/DDBJ databases">
        <title>Friends and foes A comparative genomics studyof 23 Aspergillus species from section Flavi.</title>
        <authorList>
            <consortium name="DOE Joint Genome Institute"/>
            <person name="Kjaerbolling I."/>
            <person name="Vesth T."/>
            <person name="Frisvad J.C."/>
            <person name="Nybo J.L."/>
            <person name="Theobald S."/>
            <person name="Kildgaard S."/>
            <person name="Isbrandt T."/>
            <person name="Kuo A."/>
            <person name="Sato A."/>
            <person name="Lyhne E.K."/>
            <person name="Kogle M.E."/>
            <person name="Wiebenga A."/>
            <person name="Kun R.S."/>
            <person name="Lubbers R.J."/>
            <person name="Makela M.R."/>
            <person name="Barry K."/>
            <person name="Chovatia M."/>
            <person name="Clum A."/>
            <person name="Daum C."/>
            <person name="Haridas S."/>
            <person name="He G."/>
            <person name="LaButti K."/>
            <person name="Lipzen A."/>
            <person name="Mondo S."/>
            <person name="Riley R."/>
            <person name="Salamov A."/>
            <person name="Simmons B.A."/>
            <person name="Magnuson J.K."/>
            <person name="Henrissat B."/>
            <person name="Mortensen U.H."/>
            <person name="Larsen T.O."/>
            <person name="Devries R.P."/>
            <person name="Grigoriev I.V."/>
            <person name="Machida M."/>
            <person name="Baker S.E."/>
            <person name="Andersen M.R."/>
        </authorList>
    </citation>
    <scope>NUCLEOTIDE SEQUENCE [LARGE SCALE GENOMIC DNA]</scope>
    <source>
        <strain evidence="7 8">IBT 29228</strain>
    </source>
</reference>
<evidence type="ECO:0000256" key="2">
    <source>
        <dbReference type="ARBA" id="ARBA00023015"/>
    </source>
</evidence>
<keyword evidence="8" id="KW-1185">Reference proteome</keyword>
<protein>
    <recommendedName>
        <fullName evidence="6">Zn(2)-C6 fungal-type domain-containing protein</fullName>
    </recommendedName>
</protein>
<dbReference type="GO" id="GO:0006351">
    <property type="term" value="P:DNA-templated transcription"/>
    <property type="evidence" value="ECO:0007669"/>
    <property type="project" value="InterPro"/>
</dbReference>
<dbReference type="GO" id="GO:0009893">
    <property type="term" value="P:positive regulation of metabolic process"/>
    <property type="evidence" value="ECO:0007669"/>
    <property type="project" value="UniProtKB-ARBA"/>
</dbReference>
<keyword evidence="5" id="KW-0539">Nucleus</keyword>
<sequence length="531" mass="58585">MDPSSSPSTLPPSVPVACLNCRDKHVKCDGNLTGCMRCKELSLFCHFVPSRRGRRGRPWPSLGATGDYPSLPLESTSSTVMSPLHALEWVAPHEDTIYPSFSPSIDNQPVTLFFLHFHPAHPFLPPHYAFLHSSPPSYLIDVVQFISLHYLSSSNVPNRTNQLRMDVLEADGSMEKVQALLLLSIIMHARTQPREAKECLGQAIALSLNLGLHCREFSDVLEIQNPVRAESARRTWWEIFIIDTLLAAVQVDGALQLTVETPNLPLPCEMDEYQDGRLGIVPTSLSDMGRQTLFHNDGDFSSAAYRVEAATILRKCLIASGNHVSHDICDSLDVTISAWFHRLPSGKQAMLQLNGDVDQMIFQSFMIMHCASIYLHFPKSYLLSFLPVTSHIFCSQPPSFISTSANPEIHTAKVSSAAVNLSKLASLTTTVVNHSPFFACTLVLSSIIQLAIFTADPKQSTRTSRNFLALNIGVLKSMGYVWTIAAASTARIRDVAIEVESALARESRALLEDQVSQSVSVESPYLDPTLL</sequence>
<feature type="domain" description="Zn(2)-C6 fungal-type" evidence="6">
    <location>
        <begin position="17"/>
        <end position="47"/>
    </location>
</feature>
<proteinExistence type="predicted"/>
<evidence type="ECO:0000256" key="3">
    <source>
        <dbReference type="ARBA" id="ARBA00023125"/>
    </source>
</evidence>
<dbReference type="PROSITE" id="PS50048">
    <property type="entry name" value="ZN2_CY6_FUNGAL_2"/>
    <property type="match status" value="1"/>
</dbReference>
<dbReference type="Gene3D" id="4.10.240.10">
    <property type="entry name" value="Zn(2)-C6 fungal-type DNA-binding domain"/>
    <property type="match status" value="1"/>
</dbReference>
<dbReference type="SMART" id="SM00066">
    <property type="entry name" value="GAL4"/>
    <property type="match status" value="1"/>
</dbReference>
<keyword evidence="4" id="KW-0804">Transcription</keyword>
<dbReference type="EMBL" id="ML736221">
    <property type="protein sequence ID" value="KAE8377614.1"/>
    <property type="molecule type" value="Genomic_DNA"/>
</dbReference>
<dbReference type="InterPro" id="IPR036864">
    <property type="entry name" value="Zn2-C6_fun-type_DNA-bd_sf"/>
</dbReference>
<accession>A0A5N7B670</accession>
<keyword evidence="2" id="KW-0805">Transcription regulation</keyword>
<evidence type="ECO:0000256" key="1">
    <source>
        <dbReference type="ARBA" id="ARBA00022723"/>
    </source>
</evidence>
<dbReference type="GO" id="GO:0008270">
    <property type="term" value="F:zinc ion binding"/>
    <property type="evidence" value="ECO:0007669"/>
    <property type="project" value="InterPro"/>
</dbReference>
<dbReference type="GO" id="GO:0000981">
    <property type="term" value="F:DNA-binding transcription factor activity, RNA polymerase II-specific"/>
    <property type="evidence" value="ECO:0007669"/>
    <property type="project" value="InterPro"/>
</dbReference>
<keyword evidence="3" id="KW-0238">DNA-binding</keyword>
<dbReference type="SUPFAM" id="SSF57701">
    <property type="entry name" value="Zn2/Cys6 DNA-binding domain"/>
    <property type="match status" value="1"/>
</dbReference>
<dbReference type="PANTHER" id="PTHR47431:SF3">
    <property type="entry name" value="ZN(II)2CYS6 TRANSCRIPTION FACTOR (EUROFUNG)"/>
    <property type="match status" value="1"/>
</dbReference>
<dbReference type="OrthoDB" id="10067394at2759"/>
<dbReference type="InterPro" id="IPR007219">
    <property type="entry name" value="XnlR_reg_dom"/>
</dbReference>
<name>A0A5N7B670_9EURO</name>
<evidence type="ECO:0000313" key="7">
    <source>
        <dbReference type="EMBL" id="KAE8377614.1"/>
    </source>
</evidence>
<dbReference type="PROSITE" id="PS00463">
    <property type="entry name" value="ZN2_CY6_FUNGAL_1"/>
    <property type="match status" value="1"/>
</dbReference>
<dbReference type="Pfam" id="PF00172">
    <property type="entry name" value="Zn_clus"/>
    <property type="match status" value="1"/>
</dbReference>
<keyword evidence="1" id="KW-0479">Metal-binding</keyword>
<dbReference type="Proteomes" id="UP000326198">
    <property type="component" value="Unassembled WGS sequence"/>
</dbReference>
<dbReference type="GO" id="GO:0003677">
    <property type="term" value="F:DNA binding"/>
    <property type="evidence" value="ECO:0007669"/>
    <property type="project" value="UniProtKB-KW"/>
</dbReference>
<dbReference type="InterPro" id="IPR001138">
    <property type="entry name" value="Zn2Cys6_DnaBD"/>
</dbReference>
<dbReference type="Pfam" id="PF04082">
    <property type="entry name" value="Fungal_trans"/>
    <property type="match status" value="1"/>
</dbReference>
<dbReference type="AlphaFoldDB" id="A0A5N7B670"/>
<dbReference type="PANTHER" id="PTHR47431">
    <property type="entry name" value="ZN(II)2CYS6 TRANSCRIPTION FACTOR (EUROFUNG)-RELATED"/>
    <property type="match status" value="1"/>
</dbReference>
<evidence type="ECO:0000259" key="6">
    <source>
        <dbReference type="PROSITE" id="PS50048"/>
    </source>
</evidence>
<evidence type="ECO:0000313" key="8">
    <source>
        <dbReference type="Proteomes" id="UP000326198"/>
    </source>
</evidence>
<gene>
    <name evidence="7" type="ORF">BDV26DRAFT_263337</name>
</gene>
<organism evidence="7 8">
    <name type="scientific">Aspergillus bertholletiae</name>
    <dbReference type="NCBI Taxonomy" id="1226010"/>
    <lineage>
        <taxon>Eukaryota</taxon>
        <taxon>Fungi</taxon>
        <taxon>Dikarya</taxon>
        <taxon>Ascomycota</taxon>
        <taxon>Pezizomycotina</taxon>
        <taxon>Eurotiomycetes</taxon>
        <taxon>Eurotiomycetidae</taxon>
        <taxon>Eurotiales</taxon>
        <taxon>Aspergillaceae</taxon>
        <taxon>Aspergillus</taxon>
        <taxon>Aspergillus subgen. Circumdati</taxon>
    </lineage>
</organism>
<dbReference type="CDD" id="cd12148">
    <property type="entry name" value="fungal_TF_MHR"/>
    <property type="match status" value="1"/>
</dbReference>
<evidence type="ECO:0000256" key="4">
    <source>
        <dbReference type="ARBA" id="ARBA00023163"/>
    </source>
</evidence>
<dbReference type="CDD" id="cd00067">
    <property type="entry name" value="GAL4"/>
    <property type="match status" value="1"/>
</dbReference>
<evidence type="ECO:0000256" key="5">
    <source>
        <dbReference type="ARBA" id="ARBA00023242"/>
    </source>
</evidence>